<organism evidence="2 3">
    <name type="scientific">Streptomyces evansiae</name>
    <dbReference type="NCBI Taxonomy" id="3075535"/>
    <lineage>
        <taxon>Bacteria</taxon>
        <taxon>Bacillati</taxon>
        <taxon>Actinomycetota</taxon>
        <taxon>Actinomycetes</taxon>
        <taxon>Kitasatosporales</taxon>
        <taxon>Streptomycetaceae</taxon>
        <taxon>Streptomyces</taxon>
    </lineage>
</organism>
<feature type="region of interest" description="Disordered" evidence="1">
    <location>
        <begin position="35"/>
        <end position="54"/>
    </location>
</feature>
<proteinExistence type="predicted"/>
<sequence>MASATCPCGGTFSTGDPGPGGEIPELVHRDALNRKAPCPLETPATPARAEARAG</sequence>
<accession>A0ABU2R7P8</accession>
<keyword evidence="3" id="KW-1185">Reference proteome</keyword>
<dbReference type="EMBL" id="JAVRET010000047">
    <property type="protein sequence ID" value="MDT0411300.1"/>
    <property type="molecule type" value="Genomic_DNA"/>
</dbReference>
<feature type="region of interest" description="Disordered" evidence="1">
    <location>
        <begin position="1"/>
        <end position="25"/>
    </location>
</feature>
<dbReference type="Proteomes" id="UP001183610">
    <property type="component" value="Unassembled WGS sequence"/>
</dbReference>
<protein>
    <submittedName>
        <fullName evidence="2">Uncharacterized protein</fullName>
    </submittedName>
</protein>
<evidence type="ECO:0000256" key="1">
    <source>
        <dbReference type="SAM" id="MobiDB-lite"/>
    </source>
</evidence>
<gene>
    <name evidence="2" type="ORF">RM698_19910</name>
</gene>
<dbReference type="RefSeq" id="WP_158678567.1">
    <property type="nucleotide sequence ID" value="NZ_JAVRET010000047.1"/>
</dbReference>
<comment type="caution">
    <text evidence="2">The sequence shown here is derived from an EMBL/GenBank/DDBJ whole genome shotgun (WGS) entry which is preliminary data.</text>
</comment>
<name>A0ABU2R7P8_9ACTN</name>
<evidence type="ECO:0000313" key="3">
    <source>
        <dbReference type="Proteomes" id="UP001183610"/>
    </source>
</evidence>
<reference evidence="3" key="1">
    <citation type="submission" date="2023-07" db="EMBL/GenBank/DDBJ databases">
        <title>30 novel species of actinomycetes from the DSMZ collection.</title>
        <authorList>
            <person name="Nouioui I."/>
        </authorList>
    </citation>
    <scope>NUCLEOTIDE SEQUENCE [LARGE SCALE GENOMIC DNA]</scope>
    <source>
        <strain evidence="3">DSM 41979</strain>
    </source>
</reference>
<evidence type="ECO:0000313" key="2">
    <source>
        <dbReference type="EMBL" id="MDT0411300.1"/>
    </source>
</evidence>